<comment type="cofactor">
    <cofactor evidence="1">
        <name>pyridoxal 5'-phosphate</name>
        <dbReference type="ChEBI" id="CHEBI:597326"/>
    </cofactor>
</comment>
<reference evidence="12" key="1">
    <citation type="journal article" date="2017" name="Int. J. Syst. Evol. Microbiol.">
        <title>Notoacmeibacter marinus gen. nov., sp. nov., isolated from the gut of a limpet and proposal of Notoacmeibacteraceae fam. nov. in the order Rhizobiales of the class Alphaproteobacteria.</title>
        <authorList>
            <person name="Huang Z."/>
            <person name="Guo F."/>
            <person name="Lai Q."/>
        </authorList>
    </citation>
    <scope>NUCLEOTIDE SEQUENCE [LARGE SCALE GENOMIC DNA]</scope>
    <source>
        <strain evidence="12">XMTR2A4</strain>
    </source>
</reference>
<dbReference type="AlphaFoldDB" id="A0A231UY89"/>
<dbReference type="Gene3D" id="3.90.1150.10">
    <property type="entry name" value="Aspartate Aminotransferase, domain 1"/>
    <property type="match status" value="1"/>
</dbReference>
<dbReference type="GO" id="GO:0009236">
    <property type="term" value="P:cobalamin biosynthetic process"/>
    <property type="evidence" value="ECO:0007669"/>
    <property type="project" value="UniProtKB-UniPathway"/>
</dbReference>
<name>A0A231UY89_9HYPH</name>
<keyword evidence="12" id="KW-1185">Reference proteome</keyword>
<dbReference type="EMBL" id="NBYO01000002">
    <property type="protein sequence ID" value="OXT00908.1"/>
    <property type="molecule type" value="Genomic_DNA"/>
</dbReference>
<evidence type="ECO:0000256" key="9">
    <source>
        <dbReference type="ARBA" id="ARBA00048531"/>
    </source>
</evidence>
<keyword evidence="5" id="KW-0169">Cobalamin biosynthesis</keyword>
<evidence type="ECO:0000313" key="12">
    <source>
        <dbReference type="Proteomes" id="UP000215405"/>
    </source>
</evidence>
<dbReference type="InterPro" id="IPR015422">
    <property type="entry name" value="PyrdxlP-dep_Trfase_small"/>
</dbReference>
<sequence length="336" mass="35632">MPPISHGGDLDDARRLFPDAPTPWIDLSTGISPFAYPVPAIAAESWTRLPEAGDLAALCRAAASAYGAEAGEIVAGSGTQPLMAAVLRLLPPSRAAILGPTYAEHERLCCQAGHRVQHVTMPDQLGEDACIAIVVNPNNPTGTLVARTDLLALGRQMARRDGLLIVDEAFMDSLGDAGQSLGGHVDNGAIVVLRSVGKFYGLAGLRLSFALAARPVAEKLAAAVGPWPVSGPAIAVGRQALADIDWQSEQRARLHEAGRRMDDLLAERGLEPKGVGPLFRTLRGQSVPALFESLGCAGIWTRRFAFDPPLLRLGLPSGEMGWRRLREALSGFSFKS</sequence>
<dbReference type="EC" id="4.1.1.81" evidence="4"/>
<dbReference type="CDD" id="cd00609">
    <property type="entry name" value="AAT_like"/>
    <property type="match status" value="1"/>
</dbReference>
<dbReference type="InterPro" id="IPR015424">
    <property type="entry name" value="PyrdxlP-dep_Trfase"/>
</dbReference>
<dbReference type="UniPathway" id="UPA00148"/>
<evidence type="ECO:0000256" key="5">
    <source>
        <dbReference type="ARBA" id="ARBA00022573"/>
    </source>
</evidence>
<comment type="pathway">
    <text evidence="3">Cofactor biosynthesis; adenosylcobalamin biosynthesis.</text>
</comment>
<evidence type="ECO:0000256" key="1">
    <source>
        <dbReference type="ARBA" id="ARBA00001933"/>
    </source>
</evidence>
<dbReference type="PANTHER" id="PTHR42885">
    <property type="entry name" value="HISTIDINOL-PHOSPHATE AMINOTRANSFERASE-RELATED"/>
    <property type="match status" value="1"/>
</dbReference>
<gene>
    <name evidence="11" type="ORF">B7H23_10115</name>
</gene>
<keyword evidence="7" id="KW-0456">Lyase</keyword>
<organism evidence="11 12">
    <name type="scientific">Notoacmeibacter marinus</name>
    <dbReference type="NCBI Taxonomy" id="1876515"/>
    <lineage>
        <taxon>Bacteria</taxon>
        <taxon>Pseudomonadati</taxon>
        <taxon>Pseudomonadota</taxon>
        <taxon>Alphaproteobacteria</taxon>
        <taxon>Hyphomicrobiales</taxon>
        <taxon>Notoacmeibacteraceae</taxon>
        <taxon>Notoacmeibacter</taxon>
    </lineage>
</organism>
<dbReference type="Proteomes" id="UP000215405">
    <property type="component" value="Unassembled WGS sequence"/>
</dbReference>
<dbReference type="InterPro" id="IPR015421">
    <property type="entry name" value="PyrdxlP-dep_Trfase_major"/>
</dbReference>
<comment type="function">
    <text evidence="2">Decarboxylates L-threonine-O-3-phosphate to yield (R)-1-amino-2-propanol O-2-phosphate, the precursor for the linkage between the nucleotide loop and the corrin ring in cobalamin.</text>
</comment>
<evidence type="ECO:0000256" key="8">
    <source>
        <dbReference type="ARBA" id="ARBA00029996"/>
    </source>
</evidence>
<dbReference type="GO" id="GO:0048472">
    <property type="term" value="F:threonine-phosphate decarboxylase activity"/>
    <property type="evidence" value="ECO:0007669"/>
    <property type="project" value="UniProtKB-EC"/>
</dbReference>
<feature type="domain" description="Aminotransferase class I/classII large" evidence="10">
    <location>
        <begin position="42"/>
        <end position="294"/>
    </location>
</feature>
<evidence type="ECO:0000256" key="7">
    <source>
        <dbReference type="ARBA" id="ARBA00023239"/>
    </source>
</evidence>
<evidence type="ECO:0000256" key="3">
    <source>
        <dbReference type="ARBA" id="ARBA00004953"/>
    </source>
</evidence>
<dbReference type="GO" id="GO:0030170">
    <property type="term" value="F:pyridoxal phosphate binding"/>
    <property type="evidence" value="ECO:0007669"/>
    <property type="project" value="InterPro"/>
</dbReference>
<dbReference type="NCBIfam" id="TIGR01140">
    <property type="entry name" value="L_thr_O3P_dcar"/>
    <property type="match status" value="1"/>
</dbReference>
<proteinExistence type="predicted"/>
<accession>A0A231UY89</accession>
<dbReference type="SUPFAM" id="SSF53383">
    <property type="entry name" value="PLP-dependent transferases"/>
    <property type="match status" value="1"/>
</dbReference>
<protein>
    <recommendedName>
        <fullName evidence="4">threonine-phosphate decarboxylase</fullName>
        <ecNumber evidence="4">4.1.1.81</ecNumber>
    </recommendedName>
    <alternativeName>
        <fullName evidence="8">L-threonine-O-3-phosphate decarboxylase</fullName>
    </alternativeName>
</protein>
<dbReference type="PANTHER" id="PTHR42885:SF1">
    <property type="entry name" value="THREONINE-PHOSPHATE DECARBOXYLASE"/>
    <property type="match status" value="1"/>
</dbReference>
<evidence type="ECO:0000259" key="10">
    <source>
        <dbReference type="Pfam" id="PF00155"/>
    </source>
</evidence>
<dbReference type="Pfam" id="PF00155">
    <property type="entry name" value="Aminotran_1_2"/>
    <property type="match status" value="1"/>
</dbReference>
<comment type="caution">
    <text evidence="11">The sequence shown here is derived from an EMBL/GenBank/DDBJ whole genome shotgun (WGS) entry which is preliminary data.</text>
</comment>
<evidence type="ECO:0000256" key="4">
    <source>
        <dbReference type="ARBA" id="ARBA00012285"/>
    </source>
</evidence>
<evidence type="ECO:0000256" key="2">
    <source>
        <dbReference type="ARBA" id="ARBA00003444"/>
    </source>
</evidence>
<dbReference type="Gene3D" id="3.40.640.10">
    <property type="entry name" value="Type I PLP-dependent aspartate aminotransferase-like (Major domain)"/>
    <property type="match status" value="1"/>
</dbReference>
<comment type="catalytic activity">
    <reaction evidence="9">
        <text>O-phospho-L-threonine + H(+) = (R)-1-aminopropan-2-yl phosphate + CO2</text>
        <dbReference type="Rhea" id="RHEA:11492"/>
        <dbReference type="ChEBI" id="CHEBI:15378"/>
        <dbReference type="ChEBI" id="CHEBI:16526"/>
        <dbReference type="ChEBI" id="CHEBI:58563"/>
        <dbReference type="ChEBI" id="CHEBI:58675"/>
        <dbReference type="EC" id="4.1.1.81"/>
    </reaction>
</comment>
<evidence type="ECO:0000256" key="6">
    <source>
        <dbReference type="ARBA" id="ARBA00022898"/>
    </source>
</evidence>
<evidence type="ECO:0000313" key="11">
    <source>
        <dbReference type="EMBL" id="OXT00908.1"/>
    </source>
</evidence>
<dbReference type="InterPro" id="IPR004839">
    <property type="entry name" value="Aminotransferase_I/II_large"/>
</dbReference>
<keyword evidence="6" id="KW-0663">Pyridoxal phosphate</keyword>
<dbReference type="InterPro" id="IPR005860">
    <property type="entry name" value="CobD"/>
</dbReference>